<comment type="caution">
    <text evidence="2">The sequence shown here is derived from an EMBL/GenBank/DDBJ whole genome shotgun (WGS) entry which is preliminary data.</text>
</comment>
<name>A0A1V4A8N1_9ACTN</name>
<evidence type="ECO:0008006" key="4">
    <source>
        <dbReference type="Google" id="ProtNLM"/>
    </source>
</evidence>
<dbReference type="EMBL" id="MVFC01000010">
    <property type="protein sequence ID" value="OON79157.1"/>
    <property type="molecule type" value="Genomic_DNA"/>
</dbReference>
<feature type="region of interest" description="Disordered" evidence="1">
    <location>
        <begin position="273"/>
        <end position="346"/>
    </location>
</feature>
<feature type="region of interest" description="Disordered" evidence="1">
    <location>
        <begin position="228"/>
        <end position="259"/>
    </location>
</feature>
<evidence type="ECO:0000313" key="3">
    <source>
        <dbReference type="Proteomes" id="UP000190539"/>
    </source>
</evidence>
<evidence type="ECO:0000256" key="1">
    <source>
        <dbReference type="SAM" id="MobiDB-lite"/>
    </source>
</evidence>
<dbReference type="SUPFAM" id="SSF69318">
    <property type="entry name" value="Integrin alpha N-terminal domain"/>
    <property type="match status" value="2"/>
</dbReference>
<feature type="compositionally biased region" description="Gly residues" evidence="1">
    <location>
        <begin position="9"/>
        <end position="30"/>
    </location>
</feature>
<proteinExistence type="predicted"/>
<dbReference type="InterPro" id="IPR028994">
    <property type="entry name" value="Integrin_alpha_N"/>
</dbReference>
<reference evidence="2 3" key="1">
    <citation type="submission" date="2017-02" db="EMBL/GenBank/DDBJ databases">
        <title>Draft Genome Sequence of Streptomyces tsukubaensis F601, a Producer of the immunosuppressant tacrolimus FK506.</title>
        <authorList>
            <person name="Zong G."/>
            <person name="Zhong C."/>
            <person name="Fu J."/>
            <person name="Qin R."/>
            <person name="Cao G."/>
        </authorList>
    </citation>
    <scope>NUCLEOTIDE SEQUENCE [LARGE SCALE GENOMIC DNA]</scope>
    <source>
        <strain evidence="2 3">F601</strain>
    </source>
</reference>
<gene>
    <name evidence="2" type="ORF">B1H18_14320</name>
</gene>
<dbReference type="Proteomes" id="UP000190539">
    <property type="component" value="Unassembled WGS sequence"/>
</dbReference>
<evidence type="ECO:0000313" key="2">
    <source>
        <dbReference type="EMBL" id="OON79157.1"/>
    </source>
</evidence>
<accession>A0A1V4A8N1</accession>
<protein>
    <recommendedName>
        <fullName evidence="4">VCBS repeat-containing protein</fullName>
    </recommendedName>
</protein>
<feature type="region of interest" description="Disordered" evidence="1">
    <location>
        <begin position="9"/>
        <end position="106"/>
    </location>
</feature>
<feature type="compositionally biased region" description="Basic and acidic residues" evidence="1">
    <location>
        <begin position="230"/>
        <end position="243"/>
    </location>
</feature>
<dbReference type="Gene3D" id="2.130.10.130">
    <property type="entry name" value="Integrin alpha, N-terminal"/>
    <property type="match status" value="1"/>
</dbReference>
<feature type="compositionally biased region" description="Basic and acidic residues" evidence="1">
    <location>
        <begin position="65"/>
        <end position="87"/>
    </location>
</feature>
<keyword evidence="3" id="KW-1185">Reference proteome</keyword>
<dbReference type="AlphaFoldDB" id="A0A1V4A8N1"/>
<dbReference type="STRING" id="83656.B1H18_14320"/>
<sequence length="479" mass="49562">MLVCLLAGCGTGAAGGGGAKESSGGGGGRDSSGEAADDNRPSTAGTFESPTARPSAPPTGEDGEDGGKGGKGGKDPDDLNGDGHRDFLTVATPPKEGATGRPTIVWGSADGLDTDSYTTYSWADLGFDTPEAWRSADDLGRSGIVTADLDSDGYPELISGSKVAWGGPQGPRKGAGATSLVITGGTGAEEPQFTRGDFNGDGHHDLAALQPGNGGSDSAKLLVLYGPFSRDGRPDHSESRAAKEGTLQADAIDPTGGHRPTALLTRVIQEGEQVAPTRYTAGPEGLSREGEELRAGNGSAFGDFDGDGKRDLIVGDTGTANDELTEEDEKDGGKGATTATFYPGGGGEDRTFDLPEYHPGESPNGPFATLRTGAGKPDGLLVPARSGAVAMEVPDGRRVRTHRTVRGTVDGKELWKYDHESTPTGTADFDGDGRDETVMSWLNTRIHRPGDAAPSHWWIVDPWKHTNKKAFSTVPYAGQ</sequence>
<organism evidence="2 3">
    <name type="scientific">Streptomyces tsukubensis</name>
    <dbReference type="NCBI Taxonomy" id="83656"/>
    <lineage>
        <taxon>Bacteria</taxon>
        <taxon>Bacillati</taxon>
        <taxon>Actinomycetota</taxon>
        <taxon>Actinomycetes</taxon>
        <taxon>Kitasatosporales</taxon>
        <taxon>Streptomycetaceae</taxon>
        <taxon>Streptomyces</taxon>
    </lineage>
</organism>